<dbReference type="GO" id="GO:0051028">
    <property type="term" value="P:mRNA transport"/>
    <property type="evidence" value="ECO:0007669"/>
    <property type="project" value="TreeGrafter"/>
</dbReference>
<sequence length="796" mass="86701">MSSAVLLREVQAGQFAEVLFSIADNQLNGQSGDASESLSANWMVEENKADVRSSLSDQLELAAWWPCRVHKVRDDMAVVKLQVNTPSDASPTDITRCAQLSAVTDIVNRNTLRQPTHDIPCISAAMIHRHSIEIPKELSEFAADTSVHTEFLRHAGGPVSLFFDKESSSLVVLSTDESAIRNVALLEETHVKMLRQKWAITRSLRQTMRNMEVTRGHETSHLNMTSSRSSADWDTDPNMFYERFYVPQRLMGLAIGAQGHNIRACREMPDVVSIRLRETNDGRRPVEDHANENGDSALIIVEARTAEAAKQARSRLEFTELYLGVPRRYVGRLIGRRTNNIVSIIEKSGVVQIHFDDHIKGPSEDETIPNLEGLNLHPPGPTTPVSTSMRRLFLRAGGTQATSQPHAEEEYGGFVLSGTRDAVEKARLLISFQLDYIYDLEKMEAEKIALIRNLSHTSDSGSGYPGRLGAPSGPSRGVGRGGRRPPRGAPFPSSYPPYAGTDPTDTSSRPSQYTDEGGPLPYSGGRRPPRNARGDQRPRRQTGRGGARRSGPNNNYADWNDPTGNNGDVADRRRGSADSDALSHEVESDERETVGRYGQGSGPECKRTDGGETASSLATDDDNFPGGDGSSAGEGCPHPNEPARGRGPSRGSYKRLLPPFSQSPDFRNLVFTRIRFANLLAEKIALIRNLSHTSDSGSGYPGRLGAPSGPSRGVGRGGRRPPRGAPFPSSYPPYAGTDPTDTSSRPSQYTDEGGPLPYSGGRRPSPANTRGCTCNALIDEVTSTVKLNRTTAIQTN</sequence>
<dbReference type="GO" id="GO:0043488">
    <property type="term" value="P:regulation of mRNA stability"/>
    <property type="evidence" value="ECO:0007669"/>
    <property type="project" value="TreeGrafter"/>
</dbReference>
<evidence type="ECO:0000256" key="1">
    <source>
        <dbReference type="PROSITE-ProRule" id="PRU00117"/>
    </source>
</evidence>
<dbReference type="Pfam" id="PF00013">
    <property type="entry name" value="KH_1"/>
    <property type="match status" value="1"/>
</dbReference>
<dbReference type="InterPro" id="IPR041560">
    <property type="entry name" value="Tudor_FRM1"/>
</dbReference>
<dbReference type="Pfam" id="PF17904">
    <property type="entry name" value="KH_9"/>
    <property type="match status" value="1"/>
</dbReference>
<dbReference type="EMBL" id="KV894404">
    <property type="protein sequence ID" value="OON18233.1"/>
    <property type="molecule type" value="Genomic_DNA"/>
</dbReference>
<organism evidence="4 5">
    <name type="scientific">Opisthorchis viverrini</name>
    <name type="common">Southeast Asian liver fluke</name>
    <dbReference type="NCBI Taxonomy" id="6198"/>
    <lineage>
        <taxon>Eukaryota</taxon>
        <taxon>Metazoa</taxon>
        <taxon>Spiralia</taxon>
        <taxon>Lophotrochozoa</taxon>
        <taxon>Platyhelminthes</taxon>
        <taxon>Trematoda</taxon>
        <taxon>Digenea</taxon>
        <taxon>Opisthorchiida</taxon>
        <taxon>Opisthorchiata</taxon>
        <taxon>Opisthorchiidae</taxon>
        <taxon>Opisthorchis</taxon>
    </lineage>
</organism>
<feature type="compositionally biased region" description="Polar residues" evidence="2">
    <location>
        <begin position="503"/>
        <end position="514"/>
    </location>
</feature>
<dbReference type="InterPro" id="IPR040148">
    <property type="entry name" value="FMR1"/>
</dbReference>
<dbReference type="GO" id="GO:0010494">
    <property type="term" value="C:cytoplasmic stress granule"/>
    <property type="evidence" value="ECO:0007669"/>
    <property type="project" value="TreeGrafter"/>
</dbReference>
<evidence type="ECO:0000313" key="5">
    <source>
        <dbReference type="Proteomes" id="UP000243686"/>
    </source>
</evidence>
<dbReference type="Gene3D" id="3.30.1370.10">
    <property type="entry name" value="K Homology domain, type 1"/>
    <property type="match status" value="2"/>
</dbReference>
<feature type="compositionally biased region" description="Basic and acidic residues" evidence="2">
    <location>
        <begin position="569"/>
        <end position="594"/>
    </location>
</feature>
<feature type="compositionally biased region" description="Polar residues" evidence="2">
    <location>
        <begin position="739"/>
        <end position="750"/>
    </location>
</feature>
<dbReference type="SMART" id="SM00322">
    <property type="entry name" value="KH"/>
    <property type="match status" value="2"/>
</dbReference>
<gene>
    <name evidence="4" type="ORF">X801_05917</name>
</gene>
<dbReference type="GO" id="GO:0005634">
    <property type="term" value="C:nucleus"/>
    <property type="evidence" value="ECO:0007669"/>
    <property type="project" value="TreeGrafter"/>
</dbReference>
<protein>
    <submittedName>
        <fullName evidence="4">KH domain protein</fullName>
    </submittedName>
</protein>
<dbReference type="InterPro" id="IPR036612">
    <property type="entry name" value="KH_dom_type_1_sf"/>
</dbReference>
<dbReference type="AlphaFoldDB" id="A0A1S8WVH2"/>
<evidence type="ECO:0000259" key="3">
    <source>
        <dbReference type="PROSITE" id="PS51641"/>
    </source>
</evidence>
<dbReference type="GO" id="GO:0003730">
    <property type="term" value="F:mRNA 3'-UTR binding"/>
    <property type="evidence" value="ECO:0007669"/>
    <property type="project" value="TreeGrafter"/>
</dbReference>
<dbReference type="Proteomes" id="UP000243686">
    <property type="component" value="Unassembled WGS sequence"/>
</dbReference>
<proteinExistence type="predicted"/>
<reference evidence="4 5" key="1">
    <citation type="submission" date="2015-03" db="EMBL/GenBank/DDBJ databases">
        <title>Draft genome of the nematode, Opisthorchis viverrini.</title>
        <authorList>
            <person name="Mitreva M."/>
        </authorList>
    </citation>
    <scope>NUCLEOTIDE SEQUENCE [LARGE SCALE GENOMIC DNA]</scope>
    <source>
        <strain evidence="4">Khon Kaen</strain>
    </source>
</reference>
<dbReference type="SUPFAM" id="SSF54791">
    <property type="entry name" value="Eukaryotic type KH-domain (KH-domain type I)"/>
    <property type="match status" value="2"/>
</dbReference>
<dbReference type="PROSITE" id="PS50084">
    <property type="entry name" value="KH_TYPE_1"/>
    <property type="match status" value="2"/>
</dbReference>
<keyword evidence="1" id="KW-0694">RNA-binding</keyword>
<name>A0A1S8WVH2_OPIVI</name>
<dbReference type="InterPro" id="IPR004088">
    <property type="entry name" value="KH_dom_type_1"/>
</dbReference>
<feature type="compositionally biased region" description="Polar residues" evidence="2">
    <location>
        <begin position="551"/>
        <end position="566"/>
    </location>
</feature>
<evidence type="ECO:0000313" key="4">
    <source>
        <dbReference type="EMBL" id="OON18233.1"/>
    </source>
</evidence>
<keyword evidence="5" id="KW-1185">Reference proteome</keyword>
<dbReference type="InterPro" id="IPR040472">
    <property type="entry name" value="FMRP_KH0"/>
</dbReference>
<dbReference type="PANTHER" id="PTHR10603:SF7">
    <property type="entry name" value="FRAGILE X MESSENGER RIBONUCLEOPROTEIN 1 HOMOLOG"/>
    <property type="match status" value="1"/>
</dbReference>
<dbReference type="GO" id="GO:0045182">
    <property type="term" value="F:translation regulator activity"/>
    <property type="evidence" value="ECO:0007669"/>
    <property type="project" value="TreeGrafter"/>
</dbReference>
<dbReference type="PROSITE" id="PS51641">
    <property type="entry name" value="AGENET_LIKE"/>
    <property type="match status" value="1"/>
</dbReference>
<dbReference type="GO" id="GO:0048513">
    <property type="term" value="P:animal organ development"/>
    <property type="evidence" value="ECO:0007669"/>
    <property type="project" value="TreeGrafter"/>
</dbReference>
<feature type="domain" description="Agenet-like" evidence="3">
    <location>
        <begin position="38"/>
        <end position="115"/>
    </location>
</feature>
<dbReference type="InterPro" id="IPR004087">
    <property type="entry name" value="KH_dom"/>
</dbReference>
<accession>A0A1S8WVH2</accession>
<feature type="region of interest" description="Disordered" evidence="2">
    <location>
        <begin position="456"/>
        <end position="664"/>
    </location>
</feature>
<feature type="region of interest" description="Disordered" evidence="2">
    <location>
        <begin position="692"/>
        <end position="770"/>
    </location>
</feature>
<dbReference type="GO" id="GO:0045727">
    <property type="term" value="P:positive regulation of translation"/>
    <property type="evidence" value="ECO:0007669"/>
    <property type="project" value="TreeGrafter"/>
</dbReference>
<evidence type="ECO:0000256" key="2">
    <source>
        <dbReference type="SAM" id="MobiDB-lite"/>
    </source>
</evidence>
<dbReference type="PANTHER" id="PTHR10603">
    <property type="entry name" value="FRAGILE X MENTAL RETARDATION SYNDROME-RELATED PROTEIN"/>
    <property type="match status" value="1"/>
</dbReference>